<feature type="region of interest" description="Disordered" evidence="1">
    <location>
        <begin position="1"/>
        <end position="169"/>
    </location>
</feature>
<dbReference type="AlphaFoldDB" id="A0A835AEU2"/>
<evidence type="ECO:0000256" key="1">
    <source>
        <dbReference type="SAM" id="MobiDB-lite"/>
    </source>
</evidence>
<protein>
    <submittedName>
        <fullName evidence="2">Uncharacterized protein</fullName>
    </submittedName>
</protein>
<dbReference type="Proteomes" id="UP000636709">
    <property type="component" value="Unassembled WGS sequence"/>
</dbReference>
<gene>
    <name evidence="2" type="ORF">HU200_054935</name>
</gene>
<evidence type="ECO:0000313" key="3">
    <source>
        <dbReference type="Proteomes" id="UP000636709"/>
    </source>
</evidence>
<comment type="caution">
    <text evidence="2">The sequence shown here is derived from an EMBL/GenBank/DDBJ whole genome shotgun (WGS) entry which is preliminary data.</text>
</comment>
<feature type="compositionally biased region" description="Low complexity" evidence="1">
    <location>
        <begin position="17"/>
        <end position="26"/>
    </location>
</feature>
<proteinExistence type="predicted"/>
<feature type="compositionally biased region" description="Basic residues" evidence="1">
    <location>
        <begin position="128"/>
        <end position="140"/>
    </location>
</feature>
<evidence type="ECO:0000313" key="2">
    <source>
        <dbReference type="EMBL" id="KAF8664028.1"/>
    </source>
</evidence>
<feature type="compositionally biased region" description="Basic and acidic residues" evidence="1">
    <location>
        <begin position="256"/>
        <end position="268"/>
    </location>
</feature>
<name>A0A835AEU2_9POAL</name>
<organism evidence="2 3">
    <name type="scientific">Digitaria exilis</name>
    <dbReference type="NCBI Taxonomy" id="1010633"/>
    <lineage>
        <taxon>Eukaryota</taxon>
        <taxon>Viridiplantae</taxon>
        <taxon>Streptophyta</taxon>
        <taxon>Embryophyta</taxon>
        <taxon>Tracheophyta</taxon>
        <taxon>Spermatophyta</taxon>
        <taxon>Magnoliopsida</taxon>
        <taxon>Liliopsida</taxon>
        <taxon>Poales</taxon>
        <taxon>Poaceae</taxon>
        <taxon>PACMAD clade</taxon>
        <taxon>Panicoideae</taxon>
        <taxon>Panicodae</taxon>
        <taxon>Paniceae</taxon>
        <taxon>Anthephorinae</taxon>
        <taxon>Digitaria</taxon>
    </lineage>
</organism>
<dbReference type="EMBL" id="JACEFO010002354">
    <property type="protein sequence ID" value="KAF8664028.1"/>
    <property type="molecule type" value="Genomic_DNA"/>
</dbReference>
<feature type="region of interest" description="Disordered" evidence="1">
    <location>
        <begin position="245"/>
        <end position="300"/>
    </location>
</feature>
<accession>A0A835AEU2</accession>
<feature type="compositionally biased region" description="Gly residues" evidence="1">
    <location>
        <begin position="272"/>
        <end position="281"/>
    </location>
</feature>
<reference evidence="2" key="1">
    <citation type="submission" date="2020-07" db="EMBL/GenBank/DDBJ databases">
        <title>Genome sequence and genetic diversity analysis of an under-domesticated orphan crop, white fonio (Digitaria exilis).</title>
        <authorList>
            <person name="Bennetzen J.L."/>
            <person name="Chen S."/>
            <person name="Ma X."/>
            <person name="Wang X."/>
            <person name="Yssel A.E.J."/>
            <person name="Chaluvadi S.R."/>
            <person name="Johnson M."/>
            <person name="Gangashetty P."/>
            <person name="Hamidou F."/>
            <person name="Sanogo M.D."/>
            <person name="Zwaenepoel A."/>
            <person name="Wallace J."/>
            <person name="Van De Peer Y."/>
            <person name="Van Deynze A."/>
        </authorList>
    </citation>
    <scope>NUCLEOTIDE SEQUENCE</scope>
    <source>
        <tissue evidence="2">Leaves</tissue>
    </source>
</reference>
<sequence length="392" mass="42970">MTTSPRIADCGHRATTRRPTNITTLTAKHLPERPNNPTTRVAKAAKHPPDPAAKHPPKRPQFQQSKMTKWGRCSATARSDDSRRNLPSFQDSASRKGATPVVPSGFHLESLSEREGEEGENDAFKKVSGARRRRRHRHGFRLPPAPSTDASTRREGRWEAPPQTAKEGAANVDLSTAVAADLVAWSSAPAGWPSVDSSERGGALTLLGLKKMRRRRRKAGEGWNEAKALRPWLPALQAVERRTRSGREFPAPGMHRSGDGDRSGDRRRLGFVGWGRGGGGGGKRRGQAAATACRRPPGSAGRSCWSLDHAGFPLRRVPDLPVILGPAIFHNDAKYLQQPEEIGKLVAPELSNIRTEDLQSCAAVLLRRRRDWDDRTRMTEQASAAQVARGGR</sequence>
<keyword evidence="3" id="KW-1185">Reference proteome</keyword>